<evidence type="ECO:0000313" key="3">
    <source>
        <dbReference type="Proteomes" id="UP000509346"/>
    </source>
</evidence>
<dbReference type="OrthoDB" id="236441at2157"/>
<keyword evidence="3" id="KW-1185">Reference proteome</keyword>
<reference evidence="2 3" key="1">
    <citation type="submission" date="2020-07" db="EMBL/GenBank/DDBJ databases">
        <title>Halosimplex litoreum sp. nov. and Halosimplex rubrum sp. nov., isolated from different salt environments.</title>
        <authorList>
            <person name="Cui H."/>
        </authorList>
    </citation>
    <scope>NUCLEOTIDE SEQUENCE [LARGE SCALE GENOMIC DNA]</scope>
    <source>
        <strain evidence="2 3">R2</strain>
    </source>
</reference>
<feature type="compositionally biased region" description="Acidic residues" evidence="1">
    <location>
        <begin position="120"/>
        <end position="129"/>
    </location>
</feature>
<dbReference type="EMBL" id="CP058909">
    <property type="protein sequence ID" value="QLH83204.1"/>
    <property type="molecule type" value="Genomic_DNA"/>
</dbReference>
<feature type="compositionally biased region" description="Basic and acidic residues" evidence="1">
    <location>
        <begin position="136"/>
        <end position="149"/>
    </location>
</feature>
<dbReference type="RefSeq" id="WP_179918254.1">
    <property type="nucleotide sequence ID" value="NZ_CP058909.1"/>
</dbReference>
<feature type="region of interest" description="Disordered" evidence="1">
    <location>
        <begin position="117"/>
        <end position="149"/>
    </location>
</feature>
<accession>A0A7D5PAT3</accession>
<dbReference type="Proteomes" id="UP000509346">
    <property type="component" value="Chromosome"/>
</dbReference>
<name>A0A7D5PAT3_9EURY</name>
<proteinExistence type="predicted"/>
<gene>
    <name evidence="2" type="ORF">HZS54_16905</name>
</gene>
<dbReference type="GeneID" id="56084304"/>
<dbReference type="AlphaFoldDB" id="A0A7D5PAT3"/>
<dbReference type="KEGG" id="hpel:HZS54_16905"/>
<sequence length="149" mass="16461">MSADEWPVEIDGDEFYPIPESWIEHGSDQDRGSPRIYAVSVASGPRNMILVRYASPDGRAVKVSMTGAENPSGGGIVPASLAKYEDWPRSMVPGRNVEPTGLLRKLENEHFHELWSDRLQEDDDAEVEAEGQIVADGRETARSHRGETA</sequence>
<protein>
    <submittedName>
        <fullName evidence="2">Uncharacterized protein</fullName>
    </submittedName>
</protein>
<organism evidence="2 3">
    <name type="scientific">Halosimplex pelagicum</name>
    <dbReference type="NCBI Taxonomy" id="869886"/>
    <lineage>
        <taxon>Archaea</taxon>
        <taxon>Methanobacteriati</taxon>
        <taxon>Methanobacteriota</taxon>
        <taxon>Stenosarchaea group</taxon>
        <taxon>Halobacteria</taxon>
        <taxon>Halobacteriales</taxon>
        <taxon>Haloarculaceae</taxon>
        <taxon>Halosimplex</taxon>
    </lineage>
</organism>
<evidence type="ECO:0000313" key="2">
    <source>
        <dbReference type="EMBL" id="QLH83204.1"/>
    </source>
</evidence>
<evidence type="ECO:0000256" key="1">
    <source>
        <dbReference type="SAM" id="MobiDB-lite"/>
    </source>
</evidence>